<dbReference type="AlphaFoldDB" id="A0A1H3NTJ7"/>
<protein>
    <submittedName>
        <fullName evidence="1">Abi-like protein</fullName>
    </submittedName>
</protein>
<proteinExistence type="predicted"/>
<gene>
    <name evidence="1" type="ORF">SAMN05421643_1662</name>
</gene>
<dbReference type="EMBL" id="FNPK01000066">
    <property type="protein sequence ID" value="SDY92020.1"/>
    <property type="molecule type" value="Genomic_DNA"/>
</dbReference>
<evidence type="ECO:0000313" key="1">
    <source>
        <dbReference type="EMBL" id="SDY92020.1"/>
    </source>
</evidence>
<organism evidence="1 2">
    <name type="scientific">Acinetobacter kyonggiensis</name>
    <dbReference type="NCBI Taxonomy" id="595670"/>
    <lineage>
        <taxon>Bacteria</taxon>
        <taxon>Pseudomonadati</taxon>
        <taxon>Pseudomonadota</taxon>
        <taxon>Gammaproteobacteria</taxon>
        <taxon>Moraxellales</taxon>
        <taxon>Moraxellaceae</taxon>
        <taxon>Acinetobacter</taxon>
    </lineage>
</organism>
<dbReference type="STRING" id="595670.SAMN05421643_1662"/>
<reference evidence="2" key="1">
    <citation type="submission" date="2016-10" db="EMBL/GenBank/DDBJ databases">
        <authorList>
            <person name="Varghese N."/>
            <person name="Submissions S."/>
        </authorList>
    </citation>
    <scope>NUCLEOTIDE SEQUENCE [LARGE SCALE GENOMIC DNA]</scope>
    <source>
        <strain evidence="2">ANC 5109</strain>
    </source>
</reference>
<keyword evidence="2" id="KW-1185">Reference proteome</keyword>
<sequence length="227" mass="26503">MSTIEICLRNKIHIALSEEVSFKFTGLINSNFSWYEHFSFVDLDKDENPKIDRNGNDIFTETGKAFRKITHKGKRNLNLLPQIIISKLEFGKWSYVLSAKKYDNGALIDWNKLFPIIFPHFIGMDPDKHHQVIIDHIKVVKNWRNRVAHLEPVWKFSDVKDMITGNVLVPEPTNQLEVLKRLKAEVRRALNLLSWLCVDTLGHYKSTKSYQQLLHLISHDGITDFSY</sequence>
<evidence type="ECO:0000313" key="2">
    <source>
        <dbReference type="Proteomes" id="UP000199035"/>
    </source>
</evidence>
<dbReference type="Proteomes" id="UP000199035">
    <property type="component" value="Unassembled WGS sequence"/>
</dbReference>
<accession>A0A1H3NTJ7</accession>
<name>A0A1H3NTJ7_9GAMM</name>